<reference evidence="2" key="1">
    <citation type="journal article" date="2019" name="Int. J. Syst. Evol. Microbiol.">
        <title>The Global Catalogue of Microorganisms (GCM) 10K type strain sequencing project: providing services to taxonomists for standard genome sequencing and annotation.</title>
        <authorList>
            <consortium name="The Broad Institute Genomics Platform"/>
            <consortium name="The Broad Institute Genome Sequencing Center for Infectious Disease"/>
            <person name="Wu L."/>
            <person name="Ma J."/>
        </authorList>
    </citation>
    <scope>NUCLEOTIDE SEQUENCE [LARGE SCALE GENOMIC DNA]</scope>
    <source>
        <strain evidence="2">KCTC 23701</strain>
    </source>
</reference>
<accession>A0ABQ3GV00</accession>
<dbReference type="SUPFAM" id="SSF53756">
    <property type="entry name" value="UDP-Glycosyltransferase/glycogen phosphorylase"/>
    <property type="match status" value="1"/>
</dbReference>
<organism evidence="1 2">
    <name type="scientific">Jeongeupia chitinilytica</name>
    <dbReference type="NCBI Taxonomy" id="1041641"/>
    <lineage>
        <taxon>Bacteria</taxon>
        <taxon>Pseudomonadati</taxon>
        <taxon>Pseudomonadota</taxon>
        <taxon>Betaproteobacteria</taxon>
        <taxon>Neisseriales</taxon>
        <taxon>Chitinibacteraceae</taxon>
        <taxon>Jeongeupia</taxon>
    </lineage>
</organism>
<comment type="caution">
    <text evidence="1">The sequence shown here is derived from an EMBL/GenBank/DDBJ whole genome shotgun (WGS) entry which is preliminary data.</text>
</comment>
<gene>
    <name evidence="1" type="ORF">GCM10007350_03430</name>
</gene>
<evidence type="ECO:0000313" key="1">
    <source>
        <dbReference type="EMBL" id="GHD56396.1"/>
    </source>
</evidence>
<dbReference type="Proteomes" id="UP000604737">
    <property type="component" value="Unassembled WGS sequence"/>
</dbReference>
<name>A0ABQ3GV00_9NEIS</name>
<dbReference type="Gene3D" id="3.40.50.2000">
    <property type="entry name" value="Glycogen Phosphorylase B"/>
    <property type="match status" value="1"/>
</dbReference>
<evidence type="ECO:0000313" key="2">
    <source>
        <dbReference type="Proteomes" id="UP000604737"/>
    </source>
</evidence>
<dbReference type="InterPro" id="IPR013969">
    <property type="entry name" value="Oligosacch_biosynth_Alg14"/>
</dbReference>
<dbReference type="Pfam" id="PF08660">
    <property type="entry name" value="Alg14"/>
    <property type="match status" value="1"/>
</dbReference>
<proteinExistence type="predicted"/>
<dbReference type="EMBL" id="BMYO01000001">
    <property type="protein sequence ID" value="GHD56396.1"/>
    <property type="molecule type" value="Genomic_DNA"/>
</dbReference>
<keyword evidence="2" id="KW-1185">Reference proteome</keyword>
<sequence>MAIASGGGHWVELRRIFPAFAGADAVFASVHAHLRADVPVGSRYYTVRDATRWDKWGLVVLLCQVLWLLLRERPDVIVTTGAAPGYFALRFAKLIGARTIWLDSIANVDELSLSGRKIGRHADLWLTQWPHLASPQGPQYFGAVM</sequence>
<protein>
    <submittedName>
        <fullName evidence="1">Capsular polysaccharide biosynthesis protein</fullName>
    </submittedName>
</protein>
<dbReference type="RefSeq" id="WP_229797361.1">
    <property type="nucleotide sequence ID" value="NZ_BMYO01000001.1"/>
</dbReference>